<protein>
    <submittedName>
        <fullName evidence="1">8717_t:CDS:1</fullName>
    </submittedName>
</protein>
<accession>A0A9N9GPR4</accession>
<dbReference type="AlphaFoldDB" id="A0A9N9GPR4"/>
<keyword evidence="2" id="KW-1185">Reference proteome</keyword>
<feature type="non-terminal residue" evidence="1">
    <location>
        <position position="1"/>
    </location>
</feature>
<sequence>GAEGFLGYKILVSDVAGTWEVIKVRFIAVACGDLNEKITVDVKGEILDLKNTANNMWMGYFELKL</sequence>
<gene>
    <name evidence="1" type="ORF">DEBURN_LOCUS10505</name>
</gene>
<dbReference type="OrthoDB" id="10266508at2759"/>
<proteinExistence type="predicted"/>
<organism evidence="1 2">
    <name type="scientific">Diversispora eburnea</name>
    <dbReference type="NCBI Taxonomy" id="1213867"/>
    <lineage>
        <taxon>Eukaryota</taxon>
        <taxon>Fungi</taxon>
        <taxon>Fungi incertae sedis</taxon>
        <taxon>Mucoromycota</taxon>
        <taxon>Glomeromycotina</taxon>
        <taxon>Glomeromycetes</taxon>
        <taxon>Diversisporales</taxon>
        <taxon>Diversisporaceae</taxon>
        <taxon>Diversispora</taxon>
    </lineage>
</organism>
<comment type="caution">
    <text evidence="1">The sequence shown here is derived from an EMBL/GenBank/DDBJ whole genome shotgun (WGS) entry which is preliminary data.</text>
</comment>
<reference evidence="1" key="1">
    <citation type="submission" date="2021-06" db="EMBL/GenBank/DDBJ databases">
        <authorList>
            <person name="Kallberg Y."/>
            <person name="Tangrot J."/>
            <person name="Rosling A."/>
        </authorList>
    </citation>
    <scope>NUCLEOTIDE SEQUENCE</scope>
    <source>
        <strain evidence="1">AZ414A</strain>
    </source>
</reference>
<name>A0A9N9GPR4_9GLOM</name>
<evidence type="ECO:0000313" key="1">
    <source>
        <dbReference type="EMBL" id="CAG8624463.1"/>
    </source>
</evidence>
<dbReference type="Proteomes" id="UP000789706">
    <property type="component" value="Unassembled WGS sequence"/>
</dbReference>
<evidence type="ECO:0000313" key="2">
    <source>
        <dbReference type="Proteomes" id="UP000789706"/>
    </source>
</evidence>
<dbReference type="EMBL" id="CAJVPK010003204">
    <property type="protein sequence ID" value="CAG8624463.1"/>
    <property type="molecule type" value="Genomic_DNA"/>
</dbReference>